<name>A0A382R239_9ZZZZ</name>
<dbReference type="EMBL" id="UINC01118226">
    <property type="protein sequence ID" value="SVC91212.1"/>
    <property type="molecule type" value="Genomic_DNA"/>
</dbReference>
<sequence length="59" mass="6970">MKIRKRHLFRFAIDVGDKVNFWFQNVFGLNAKRKVLEKKQDLVTMKELDFTIGKSLGIT</sequence>
<organism evidence="1">
    <name type="scientific">marine metagenome</name>
    <dbReference type="NCBI Taxonomy" id="408172"/>
    <lineage>
        <taxon>unclassified sequences</taxon>
        <taxon>metagenomes</taxon>
        <taxon>ecological metagenomes</taxon>
    </lineage>
</organism>
<protein>
    <submittedName>
        <fullName evidence="1">Uncharacterized protein</fullName>
    </submittedName>
</protein>
<accession>A0A382R239</accession>
<reference evidence="1" key="1">
    <citation type="submission" date="2018-05" db="EMBL/GenBank/DDBJ databases">
        <authorList>
            <person name="Lanie J.A."/>
            <person name="Ng W.-L."/>
            <person name="Kazmierczak K.M."/>
            <person name="Andrzejewski T.M."/>
            <person name="Davidsen T.M."/>
            <person name="Wayne K.J."/>
            <person name="Tettelin H."/>
            <person name="Glass J.I."/>
            <person name="Rusch D."/>
            <person name="Podicherti R."/>
            <person name="Tsui H.-C.T."/>
            <person name="Winkler M.E."/>
        </authorList>
    </citation>
    <scope>NUCLEOTIDE SEQUENCE</scope>
</reference>
<evidence type="ECO:0000313" key="1">
    <source>
        <dbReference type="EMBL" id="SVC91212.1"/>
    </source>
</evidence>
<dbReference type="AlphaFoldDB" id="A0A382R239"/>
<proteinExistence type="predicted"/>
<gene>
    <name evidence="1" type="ORF">METZ01_LOCUS344066</name>
</gene>